<dbReference type="InterPro" id="IPR036869">
    <property type="entry name" value="J_dom_sf"/>
</dbReference>
<evidence type="ECO:0000313" key="11">
    <source>
        <dbReference type="Proteomes" id="UP000253987"/>
    </source>
</evidence>
<protein>
    <submittedName>
        <fullName evidence="10">Molecular chaperone DnaJ</fullName>
    </submittedName>
</protein>
<evidence type="ECO:0000256" key="6">
    <source>
        <dbReference type="ARBA" id="ARBA00038105"/>
    </source>
</evidence>
<evidence type="ECO:0000256" key="2">
    <source>
        <dbReference type="ARBA" id="ARBA00022692"/>
    </source>
</evidence>
<dbReference type="AlphaFoldDB" id="A0A2V3ZPX0"/>
<evidence type="ECO:0000256" key="4">
    <source>
        <dbReference type="ARBA" id="ARBA00023136"/>
    </source>
</evidence>
<feature type="domain" description="J" evidence="9">
    <location>
        <begin position="118"/>
        <end position="171"/>
    </location>
</feature>
<dbReference type="RefSeq" id="WP_114611374.1">
    <property type="nucleotide sequence ID" value="NZ_QFWX01000001.1"/>
</dbReference>
<evidence type="ECO:0000259" key="9">
    <source>
        <dbReference type="PROSITE" id="PS50076"/>
    </source>
</evidence>
<evidence type="ECO:0000256" key="5">
    <source>
        <dbReference type="ARBA" id="ARBA00023186"/>
    </source>
</evidence>
<reference evidence="10 11" key="2">
    <citation type="submission" date="2018-06" db="EMBL/GenBank/DDBJ databases">
        <title>Marinobactersediminissp. nov, a moderately halophilic bacterium isolated from marine solar saltern.</title>
        <authorList>
            <person name="Zhang Y."/>
        </authorList>
    </citation>
    <scope>NUCLEOTIDE SEQUENCE [LARGE SCALE GENOMIC DNA]</scope>
    <source>
        <strain evidence="10 11">F01</strain>
    </source>
</reference>
<comment type="similarity">
    <text evidence="6">Belongs to the TIM14 family.</text>
</comment>
<keyword evidence="4 8" id="KW-0472">Membrane</keyword>
<dbReference type="CDD" id="cd06257">
    <property type="entry name" value="DnaJ"/>
    <property type="match status" value="1"/>
</dbReference>
<dbReference type="EMBL" id="QFWX01000001">
    <property type="protein sequence ID" value="PXX93447.1"/>
    <property type="molecule type" value="Genomic_DNA"/>
</dbReference>
<dbReference type="PROSITE" id="PS50076">
    <property type="entry name" value="DNAJ_2"/>
    <property type="match status" value="1"/>
</dbReference>
<dbReference type="OrthoDB" id="9811070at2"/>
<evidence type="ECO:0000256" key="7">
    <source>
        <dbReference type="SAM" id="MobiDB-lite"/>
    </source>
</evidence>
<dbReference type="InterPro" id="IPR001623">
    <property type="entry name" value="DnaJ_domain"/>
</dbReference>
<reference evidence="11" key="1">
    <citation type="submission" date="2018-05" db="EMBL/GenBank/DDBJ databases">
        <authorList>
            <person name="Lu D."/>
        </authorList>
    </citation>
    <scope>NUCLEOTIDE SEQUENCE [LARGE SCALE GENOMIC DNA]</scope>
    <source>
        <strain evidence="11">F01</strain>
    </source>
</reference>
<dbReference type="SUPFAM" id="SSF46565">
    <property type="entry name" value="Chaperone J-domain"/>
    <property type="match status" value="1"/>
</dbReference>
<dbReference type="Pfam" id="PF00226">
    <property type="entry name" value="DnaJ"/>
    <property type="match status" value="1"/>
</dbReference>
<comment type="subcellular location">
    <subcellularLocation>
        <location evidence="1">Membrane</location>
        <topology evidence="1">Single-pass membrane protein</topology>
    </subcellularLocation>
</comment>
<evidence type="ECO:0000256" key="3">
    <source>
        <dbReference type="ARBA" id="ARBA00022989"/>
    </source>
</evidence>
<organism evidence="10 11">
    <name type="scientific">Marinobacter vulgaris</name>
    <dbReference type="NCBI Taxonomy" id="1928331"/>
    <lineage>
        <taxon>Bacteria</taxon>
        <taxon>Pseudomonadati</taxon>
        <taxon>Pseudomonadota</taxon>
        <taxon>Gammaproteobacteria</taxon>
        <taxon>Pseudomonadales</taxon>
        <taxon>Marinobacteraceae</taxon>
        <taxon>Marinobacter</taxon>
    </lineage>
</organism>
<name>A0A2V3ZPX0_9GAMM</name>
<sequence length="171" mass="18331">MQWILGIALAAAAFIILKQWGALTPEKKKAATWKVVLVAGGVLLVFMVLTGRVHVLTAAVAAVLPLLRKVPALLRFAPMVGRVFGQGRGVGGEDARRDKSDSRHHQAATSSGKMSTGEACEILGVAPGCTREEIIQAHRRLIQKLHPDRGGNDYLAAKINEAKSVLLPRQS</sequence>
<evidence type="ECO:0000256" key="8">
    <source>
        <dbReference type="SAM" id="Phobius"/>
    </source>
</evidence>
<proteinExistence type="inferred from homology"/>
<feature type="transmembrane region" description="Helical" evidence="8">
    <location>
        <begin position="37"/>
        <end position="67"/>
    </location>
</feature>
<keyword evidence="2 8" id="KW-0812">Transmembrane</keyword>
<dbReference type="SMART" id="SM00271">
    <property type="entry name" value="DnaJ"/>
    <property type="match status" value="1"/>
</dbReference>
<dbReference type="PANTHER" id="PTHR12763">
    <property type="match status" value="1"/>
</dbReference>
<evidence type="ECO:0000313" key="10">
    <source>
        <dbReference type="EMBL" id="PXX93447.1"/>
    </source>
</evidence>
<accession>A0A2V3ZPX0</accession>
<dbReference type="GO" id="GO:0016020">
    <property type="term" value="C:membrane"/>
    <property type="evidence" value="ECO:0007669"/>
    <property type="project" value="UniProtKB-SubCell"/>
</dbReference>
<feature type="compositionally biased region" description="Basic and acidic residues" evidence="7">
    <location>
        <begin position="91"/>
        <end position="104"/>
    </location>
</feature>
<comment type="caution">
    <text evidence="10">The sequence shown here is derived from an EMBL/GenBank/DDBJ whole genome shotgun (WGS) entry which is preliminary data.</text>
</comment>
<dbReference type="Proteomes" id="UP000253987">
    <property type="component" value="Unassembled WGS sequence"/>
</dbReference>
<feature type="region of interest" description="Disordered" evidence="7">
    <location>
        <begin position="88"/>
        <end position="113"/>
    </location>
</feature>
<evidence type="ECO:0000256" key="1">
    <source>
        <dbReference type="ARBA" id="ARBA00004167"/>
    </source>
</evidence>
<dbReference type="Gene3D" id="1.10.287.110">
    <property type="entry name" value="DnaJ domain"/>
    <property type="match status" value="1"/>
</dbReference>
<dbReference type="PANTHER" id="PTHR12763:SF28">
    <property type="entry name" value="GEO10507P1-RELATED"/>
    <property type="match status" value="1"/>
</dbReference>
<keyword evidence="11" id="KW-1185">Reference proteome</keyword>
<keyword evidence="3 8" id="KW-1133">Transmembrane helix</keyword>
<keyword evidence="5" id="KW-0143">Chaperone</keyword>
<gene>
    <name evidence="10" type="ORF">DIT71_01190</name>
</gene>